<dbReference type="Proteomes" id="UP000255098">
    <property type="component" value="Unassembled WGS sequence"/>
</dbReference>
<name>A0A379ARQ7_AVIAV</name>
<keyword evidence="2" id="KW-1185">Reference proteome</keyword>
<organism evidence="1 2">
    <name type="scientific">Avibacterium avium</name>
    <name type="common">Pasteurella avium</name>
    <dbReference type="NCBI Taxonomy" id="751"/>
    <lineage>
        <taxon>Bacteria</taxon>
        <taxon>Pseudomonadati</taxon>
        <taxon>Pseudomonadota</taxon>
        <taxon>Gammaproteobacteria</taxon>
        <taxon>Pasteurellales</taxon>
        <taxon>Pasteurellaceae</taxon>
        <taxon>Avibacterium</taxon>
    </lineage>
</organism>
<accession>A0A379ARQ7</accession>
<dbReference type="RefSeq" id="WP_228516354.1">
    <property type="nucleotide sequence ID" value="NZ_JBMMEK010000035.1"/>
</dbReference>
<protein>
    <submittedName>
        <fullName evidence="1">Uncharacterized protein</fullName>
    </submittedName>
</protein>
<gene>
    <name evidence="1" type="ORF">NCTC11297_01003</name>
</gene>
<reference evidence="1 2" key="1">
    <citation type="submission" date="2018-06" db="EMBL/GenBank/DDBJ databases">
        <authorList>
            <consortium name="Pathogen Informatics"/>
            <person name="Doyle S."/>
        </authorList>
    </citation>
    <scope>NUCLEOTIDE SEQUENCE [LARGE SCALE GENOMIC DNA]</scope>
    <source>
        <strain evidence="2">NCTC 11297</strain>
    </source>
</reference>
<dbReference type="AlphaFoldDB" id="A0A379ARQ7"/>
<dbReference type="EMBL" id="UGSP01000001">
    <property type="protein sequence ID" value="SUB23981.1"/>
    <property type="molecule type" value="Genomic_DNA"/>
</dbReference>
<dbReference type="GeneID" id="300133215"/>
<proteinExistence type="predicted"/>
<sequence>MQLTLIDSDELDVWIVKYYLAGRRSFSMKTEDVIKDTLRLERFIKMMGFTYRVYTEGIDVVTIYGVDKLIDKAKAIGVPIHNIENYDPDYEIGKDFINGLVNIRYKKKDSFDYL</sequence>
<evidence type="ECO:0000313" key="2">
    <source>
        <dbReference type="Proteomes" id="UP000255098"/>
    </source>
</evidence>
<evidence type="ECO:0000313" key="1">
    <source>
        <dbReference type="EMBL" id="SUB23981.1"/>
    </source>
</evidence>